<name>A0A0B7N7N9_9FUNG</name>
<accession>A0A0B7N7N9</accession>
<organism evidence="1 2">
    <name type="scientific">Parasitella parasitica</name>
    <dbReference type="NCBI Taxonomy" id="35722"/>
    <lineage>
        <taxon>Eukaryota</taxon>
        <taxon>Fungi</taxon>
        <taxon>Fungi incertae sedis</taxon>
        <taxon>Mucoromycota</taxon>
        <taxon>Mucoromycotina</taxon>
        <taxon>Mucoromycetes</taxon>
        <taxon>Mucorales</taxon>
        <taxon>Mucorineae</taxon>
        <taxon>Mucoraceae</taxon>
        <taxon>Parasitella</taxon>
    </lineage>
</organism>
<sequence>MTMSNEEYGDIYDDNIIKSLYSNNILDNDDDVLNLYLIIDIDGFTCTHSHNSLLTVHGVFLKLDSAERYARQATFQIAILPSKAKGDFDSFMASIVDEINRLSKKTLVVASNGDEPNAKFPRWHIVRLCRL</sequence>
<evidence type="ECO:0000313" key="2">
    <source>
        <dbReference type="Proteomes" id="UP000054107"/>
    </source>
</evidence>
<dbReference type="AlphaFoldDB" id="A0A0B7N7N9"/>
<dbReference type="EMBL" id="LN726131">
    <property type="protein sequence ID" value="CEP11435.1"/>
    <property type="molecule type" value="Genomic_DNA"/>
</dbReference>
<dbReference type="Proteomes" id="UP000054107">
    <property type="component" value="Unassembled WGS sequence"/>
</dbReference>
<proteinExistence type="predicted"/>
<protein>
    <submittedName>
        <fullName evidence="1">Uncharacterized protein</fullName>
    </submittedName>
</protein>
<dbReference type="OrthoDB" id="2289822at2759"/>
<keyword evidence="2" id="KW-1185">Reference proteome</keyword>
<reference evidence="1 2" key="1">
    <citation type="submission" date="2014-09" db="EMBL/GenBank/DDBJ databases">
        <authorList>
            <person name="Ellenberger Sabrina"/>
        </authorList>
    </citation>
    <scope>NUCLEOTIDE SEQUENCE [LARGE SCALE GENOMIC DNA]</scope>
    <source>
        <strain evidence="1 2">CBS 412.66</strain>
    </source>
</reference>
<evidence type="ECO:0000313" key="1">
    <source>
        <dbReference type="EMBL" id="CEP11435.1"/>
    </source>
</evidence>
<gene>
    <name evidence="1" type="primary">PARPA_05271.1 scaffold 16736</name>
</gene>